<name>A0A3A4RGI7_9BACT</name>
<dbReference type="InterPro" id="IPR016195">
    <property type="entry name" value="Pol/histidinol_Pase-like"/>
</dbReference>
<dbReference type="PANTHER" id="PTHR36928">
    <property type="entry name" value="PHOSPHATASE YCDX-RELATED"/>
    <property type="match status" value="1"/>
</dbReference>
<dbReference type="InterPro" id="IPR050243">
    <property type="entry name" value="PHP_phosphatase"/>
</dbReference>
<protein>
    <submittedName>
        <fullName evidence="2">PHP domain-containing protein</fullName>
    </submittedName>
</protein>
<dbReference type="Pfam" id="PF02811">
    <property type="entry name" value="PHP"/>
    <property type="match status" value="1"/>
</dbReference>
<gene>
    <name evidence="2" type="ORF">C4541_00250</name>
</gene>
<dbReference type="EMBL" id="QZJZ01000004">
    <property type="protein sequence ID" value="RJP62156.1"/>
    <property type="molecule type" value="Genomic_DNA"/>
</dbReference>
<organism evidence="2 3">
    <name type="scientific">Candidatus Auribacter fodinae</name>
    <dbReference type="NCBI Taxonomy" id="2093366"/>
    <lineage>
        <taxon>Bacteria</taxon>
        <taxon>Pseudomonadati</taxon>
        <taxon>Candidatus Auribacterota</taxon>
        <taxon>Candidatus Auribacteria</taxon>
        <taxon>Candidatus Auribacterales</taxon>
        <taxon>Candidatus Auribacteraceae</taxon>
        <taxon>Candidatus Auribacter</taxon>
    </lineage>
</organism>
<dbReference type="AlphaFoldDB" id="A0A3A4RGI7"/>
<dbReference type="GO" id="GO:0008270">
    <property type="term" value="F:zinc ion binding"/>
    <property type="evidence" value="ECO:0007669"/>
    <property type="project" value="TreeGrafter"/>
</dbReference>
<accession>A0A3A4RGI7</accession>
<dbReference type="SMART" id="SM00481">
    <property type="entry name" value="POLIIIAc"/>
    <property type="match status" value="1"/>
</dbReference>
<dbReference type="GO" id="GO:0042578">
    <property type="term" value="F:phosphoric ester hydrolase activity"/>
    <property type="evidence" value="ECO:0007669"/>
    <property type="project" value="TreeGrafter"/>
</dbReference>
<dbReference type="InterPro" id="IPR004013">
    <property type="entry name" value="PHP_dom"/>
</dbReference>
<proteinExistence type="predicted"/>
<feature type="domain" description="Polymerase/histidinol phosphatase N-terminal" evidence="1">
    <location>
        <begin position="4"/>
        <end position="74"/>
    </location>
</feature>
<dbReference type="SUPFAM" id="SSF89550">
    <property type="entry name" value="PHP domain-like"/>
    <property type="match status" value="1"/>
</dbReference>
<evidence type="ECO:0000259" key="1">
    <source>
        <dbReference type="SMART" id="SM00481"/>
    </source>
</evidence>
<evidence type="ECO:0000313" key="3">
    <source>
        <dbReference type="Proteomes" id="UP000266426"/>
    </source>
</evidence>
<dbReference type="Gene3D" id="3.20.20.140">
    <property type="entry name" value="Metal-dependent hydrolases"/>
    <property type="match status" value="1"/>
</dbReference>
<reference evidence="2 3" key="1">
    <citation type="journal article" date="2017" name="ISME J.">
        <title>Energy and carbon metabolisms in a deep terrestrial subsurface fluid microbial community.</title>
        <authorList>
            <person name="Momper L."/>
            <person name="Jungbluth S.P."/>
            <person name="Lee M.D."/>
            <person name="Amend J.P."/>
        </authorList>
    </citation>
    <scope>NUCLEOTIDE SEQUENCE [LARGE SCALE GENOMIC DNA]</scope>
    <source>
        <strain evidence="2">SURF_26</strain>
    </source>
</reference>
<dbReference type="GO" id="GO:0071978">
    <property type="term" value="P:bacterial-type flagellum-dependent swarming motility"/>
    <property type="evidence" value="ECO:0007669"/>
    <property type="project" value="TreeGrafter"/>
</dbReference>
<evidence type="ECO:0000313" key="2">
    <source>
        <dbReference type="EMBL" id="RJP62156.1"/>
    </source>
</evidence>
<dbReference type="InterPro" id="IPR003141">
    <property type="entry name" value="Pol/His_phosphatase_N"/>
</dbReference>
<comment type="caution">
    <text evidence="2">The sequence shown here is derived from an EMBL/GenBank/DDBJ whole genome shotgun (WGS) entry which is preliminary data.</text>
</comment>
<dbReference type="Proteomes" id="UP000266426">
    <property type="component" value="Unassembled WGS sequence"/>
</dbReference>
<dbReference type="PANTHER" id="PTHR36928:SF1">
    <property type="entry name" value="PHOSPHATASE YCDX-RELATED"/>
    <property type="match status" value="1"/>
</dbReference>
<dbReference type="GO" id="GO:0005829">
    <property type="term" value="C:cytosol"/>
    <property type="evidence" value="ECO:0007669"/>
    <property type="project" value="TreeGrafter"/>
</dbReference>
<sequence length="238" mass="27111">MLECDLHLHTIKSRCGYATPLEMMNQAADLGMKAIAITDHGHYTGGYISHALFRFPDMYRGVRVYKGVEIAVHKDTEKIGLPMKYLHNFDLILAGFHLDVSPDNSPDDHARILLDYLRAYPFIDIISHPCIHTYPINFEMVVPEAVKMGIAFELNNKNLEMGKTDITRLKTMIDLVMEHNGLFSFNSDAHTVFEVGEDDSIKKFLGEYKSIPDSIVINSSPEKAAEFISRRRHLKQRS</sequence>